<feature type="active site" description="Proton acceptor" evidence="8">
    <location>
        <position position="73"/>
    </location>
</feature>
<keyword evidence="2 8" id="KW-0547">Nucleotide-binding</keyword>
<accession>A0A3A4N8A0</accession>
<comment type="subcellular location">
    <subcellularLocation>
        <location evidence="8">Cytoplasm</location>
    </subcellularLocation>
</comment>
<evidence type="ECO:0000256" key="3">
    <source>
        <dbReference type="ARBA" id="ARBA00022777"/>
    </source>
</evidence>
<evidence type="ECO:0000256" key="7">
    <source>
        <dbReference type="ARBA" id="ARBA00047925"/>
    </source>
</evidence>
<evidence type="ECO:0000256" key="2">
    <source>
        <dbReference type="ARBA" id="ARBA00022741"/>
    </source>
</evidence>
<name>A0A3A4N8A0_ABYX5</name>
<evidence type="ECO:0000313" key="10">
    <source>
        <dbReference type="Proteomes" id="UP000265882"/>
    </source>
</evidence>
<comment type="caution">
    <text evidence="8">Lacks conserved residue(s) required for the propagation of feature annotation.</text>
</comment>
<dbReference type="AlphaFoldDB" id="A0A3A4N8A0"/>
<keyword evidence="8" id="KW-0963">Cytoplasm</keyword>
<feature type="binding site" evidence="8">
    <location>
        <position position="159"/>
    </location>
    <ligand>
        <name>NAD(+)</name>
        <dbReference type="ChEBI" id="CHEBI:57540"/>
    </ligand>
</feature>
<keyword evidence="5 8" id="KW-0521">NADP</keyword>
<feature type="binding site" evidence="8">
    <location>
        <position position="178"/>
    </location>
    <ligand>
        <name>NAD(+)</name>
        <dbReference type="ChEBI" id="CHEBI:57540"/>
    </ligand>
</feature>
<dbReference type="InterPro" id="IPR017438">
    <property type="entry name" value="ATP-NAD_kinase_N"/>
</dbReference>
<keyword evidence="3 8" id="KW-0418">Kinase</keyword>
<dbReference type="Pfam" id="PF01513">
    <property type="entry name" value="NAD_kinase"/>
    <property type="match status" value="1"/>
</dbReference>
<dbReference type="Pfam" id="PF20143">
    <property type="entry name" value="NAD_kinase_C"/>
    <property type="match status" value="1"/>
</dbReference>
<evidence type="ECO:0000256" key="8">
    <source>
        <dbReference type="HAMAP-Rule" id="MF_00361"/>
    </source>
</evidence>
<comment type="catalytic activity">
    <reaction evidence="7 8">
        <text>NAD(+) + ATP = ADP + NADP(+) + H(+)</text>
        <dbReference type="Rhea" id="RHEA:18629"/>
        <dbReference type="ChEBI" id="CHEBI:15378"/>
        <dbReference type="ChEBI" id="CHEBI:30616"/>
        <dbReference type="ChEBI" id="CHEBI:57540"/>
        <dbReference type="ChEBI" id="CHEBI:58349"/>
        <dbReference type="ChEBI" id="CHEBI:456216"/>
        <dbReference type="EC" id="2.7.1.23"/>
    </reaction>
</comment>
<reference evidence="9 10" key="1">
    <citation type="journal article" date="2017" name="ISME J.">
        <title>Energy and carbon metabolisms in a deep terrestrial subsurface fluid microbial community.</title>
        <authorList>
            <person name="Momper L."/>
            <person name="Jungbluth S.P."/>
            <person name="Lee M.D."/>
            <person name="Amend J.P."/>
        </authorList>
    </citation>
    <scope>NUCLEOTIDE SEQUENCE [LARGE SCALE GENOMIC DNA]</scope>
    <source>
        <strain evidence="9">SURF_5</strain>
    </source>
</reference>
<feature type="binding site" evidence="8">
    <location>
        <begin position="189"/>
        <end position="194"/>
    </location>
    <ligand>
        <name>NAD(+)</name>
        <dbReference type="ChEBI" id="CHEBI:57540"/>
    </ligand>
</feature>
<evidence type="ECO:0000313" key="9">
    <source>
        <dbReference type="EMBL" id="RJP14845.1"/>
    </source>
</evidence>
<dbReference type="GO" id="GO:0006741">
    <property type="term" value="P:NADP+ biosynthetic process"/>
    <property type="evidence" value="ECO:0007669"/>
    <property type="project" value="UniProtKB-UniRule"/>
</dbReference>
<dbReference type="EMBL" id="QZKU01000142">
    <property type="protein sequence ID" value="RJP14845.1"/>
    <property type="molecule type" value="Genomic_DNA"/>
</dbReference>
<protein>
    <recommendedName>
        <fullName evidence="8">NAD kinase</fullName>
        <ecNumber evidence="8">2.7.1.23</ecNumber>
    </recommendedName>
    <alternativeName>
        <fullName evidence="8">ATP-dependent NAD kinase</fullName>
    </alternativeName>
</protein>
<dbReference type="InterPro" id="IPR002504">
    <property type="entry name" value="NADK"/>
</dbReference>
<dbReference type="GO" id="GO:0051287">
    <property type="term" value="F:NAD binding"/>
    <property type="evidence" value="ECO:0007669"/>
    <property type="project" value="UniProtKB-ARBA"/>
</dbReference>
<evidence type="ECO:0000256" key="1">
    <source>
        <dbReference type="ARBA" id="ARBA00022679"/>
    </source>
</evidence>
<dbReference type="SUPFAM" id="SSF111331">
    <property type="entry name" value="NAD kinase/diacylglycerol kinase-like"/>
    <property type="match status" value="1"/>
</dbReference>
<evidence type="ECO:0000256" key="4">
    <source>
        <dbReference type="ARBA" id="ARBA00022840"/>
    </source>
</evidence>
<dbReference type="InterPro" id="IPR016064">
    <property type="entry name" value="NAD/diacylglycerol_kinase_sf"/>
</dbReference>
<keyword evidence="4 8" id="KW-0067">ATP-binding</keyword>
<dbReference type="GO" id="GO:0005524">
    <property type="term" value="F:ATP binding"/>
    <property type="evidence" value="ECO:0007669"/>
    <property type="project" value="UniProtKB-KW"/>
</dbReference>
<dbReference type="GO" id="GO:0046872">
    <property type="term" value="F:metal ion binding"/>
    <property type="evidence" value="ECO:0007669"/>
    <property type="project" value="UniProtKB-UniRule"/>
</dbReference>
<proteinExistence type="inferred from homology"/>
<dbReference type="GO" id="GO:0019674">
    <property type="term" value="P:NAD+ metabolic process"/>
    <property type="evidence" value="ECO:0007669"/>
    <property type="project" value="InterPro"/>
</dbReference>
<comment type="function">
    <text evidence="8">Involved in the regulation of the intracellular balance of NAD and NADP, and is a key enzyme in the biosynthesis of NADP. Catalyzes specifically the phosphorylation on 2'-hydroxyl of the adenosine moiety of NAD to yield NADP.</text>
</comment>
<keyword evidence="6 8" id="KW-0520">NAD</keyword>
<dbReference type="GO" id="GO:0003951">
    <property type="term" value="F:NAD+ kinase activity"/>
    <property type="evidence" value="ECO:0007669"/>
    <property type="project" value="UniProtKB-UniRule"/>
</dbReference>
<dbReference type="HAMAP" id="MF_00361">
    <property type="entry name" value="NAD_kinase"/>
    <property type="match status" value="1"/>
</dbReference>
<sequence length="291" mass="32117">MEKKKIKSVGIIVNPTKTGSFPLIEQVVDWLRRRGLEVLMDASVSGMLDLPLEYKQSRELPRLVDFIIAFGGDGTMLSVAKQMNGCSTPLIGVKVGGLGFLTGVTETEVFTTLEEVLQGLHRIEERMMLDCTVIHSDGSIHREQVALNDVVIQRDALERMLMLETYVDEEFLATYACDGLIISTPTGSTAHSLSAGGPIIYPEAEAIVITPICPHMLTNRPLVLSSNQVTRVVIASEHASPGLMIDGQIAVELHQWDQVIIKKSPHTIRLAASANKSYFEVLRNKLNWGRR</sequence>
<dbReference type="Gene3D" id="2.60.200.30">
    <property type="entry name" value="Probable inorganic polyphosphate/atp-NAD kinase, domain 2"/>
    <property type="match status" value="1"/>
</dbReference>
<evidence type="ECO:0000256" key="6">
    <source>
        <dbReference type="ARBA" id="ARBA00023027"/>
    </source>
</evidence>
<comment type="cofactor">
    <cofactor evidence="8">
        <name>a divalent metal cation</name>
        <dbReference type="ChEBI" id="CHEBI:60240"/>
    </cofactor>
</comment>
<feature type="binding site" evidence="8">
    <location>
        <begin position="73"/>
        <end position="74"/>
    </location>
    <ligand>
        <name>NAD(+)</name>
        <dbReference type="ChEBI" id="CHEBI:57540"/>
    </ligand>
</feature>
<organism evidence="9 10">
    <name type="scientific">Abyssobacteria bacterium (strain SURF_5)</name>
    <dbReference type="NCBI Taxonomy" id="2093360"/>
    <lineage>
        <taxon>Bacteria</taxon>
        <taxon>Pseudomonadati</taxon>
        <taxon>Candidatus Hydrogenedentota</taxon>
        <taxon>Candidatus Abyssobacteria</taxon>
    </lineage>
</organism>
<dbReference type="GO" id="GO:0005737">
    <property type="term" value="C:cytoplasm"/>
    <property type="evidence" value="ECO:0007669"/>
    <property type="project" value="UniProtKB-SubCell"/>
</dbReference>
<keyword evidence="1 8" id="KW-0808">Transferase</keyword>
<dbReference type="PANTHER" id="PTHR20275">
    <property type="entry name" value="NAD KINASE"/>
    <property type="match status" value="1"/>
</dbReference>
<comment type="caution">
    <text evidence="9">The sequence shown here is derived from an EMBL/GenBank/DDBJ whole genome shotgun (WGS) entry which is preliminary data.</text>
</comment>
<dbReference type="PANTHER" id="PTHR20275:SF0">
    <property type="entry name" value="NAD KINASE"/>
    <property type="match status" value="1"/>
</dbReference>
<evidence type="ECO:0000256" key="5">
    <source>
        <dbReference type="ARBA" id="ARBA00022857"/>
    </source>
</evidence>
<comment type="similarity">
    <text evidence="8">Belongs to the NAD kinase family.</text>
</comment>
<dbReference type="Proteomes" id="UP000265882">
    <property type="component" value="Unassembled WGS sequence"/>
</dbReference>
<feature type="binding site" evidence="8">
    <location>
        <position position="248"/>
    </location>
    <ligand>
        <name>NAD(+)</name>
        <dbReference type="ChEBI" id="CHEBI:57540"/>
    </ligand>
</feature>
<dbReference type="EC" id="2.7.1.23" evidence="8"/>
<dbReference type="FunFam" id="2.60.200.30:FF:000009">
    <property type="entry name" value="Poly(P)/ATP NAD kinase"/>
    <property type="match status" value="1"/>
</dbReference>
<feature type="binding site" evidence="8">
    <location>
        <begin position="148"/>
        <end position="149"/>
    </location>
    <ligand>
        <name>NAD(+)</name>
        <dbReference type="ChEBI" id="CHEBI:57540"/>
    </ligand>
</feature>
<dbReference type="InterPro" id="IPR017437">
    <property type="entry name" value="ATP-NAD_kinase_PpnK-typ_C"/>
</dbReference>
<gene>
    <name evidence="8" type="primary">nadK</name>
    <name evidence="9" type="ORF">C4520_21110</name>
</gene>
<dbReference type="Gene3D" id="3.40.50.10330">
    <property type="entry name" value="Probable inorganic polyphosphate/atp-NAD kinase, domain 1"/>
    <property type="match status" value="1"/>
</dbReference>